<reference evidence="1" key="1">
    <citation type="submission" date="2020-12" db="EMBL/GenBank/DDBJ databases">
        <title>Metabolic potential, ecology and presence of endohyphal bacteria is reflected in genomic diversity of Mucoromycotina.</title>
        <authorList>
            <person name="Muszewska A."/>
            <person name="Okrasinska A."/>
            <person name="Steczkiewicz K."/>
            <person name="Drgas O."/>
            <person name="Orlowska M."/>
            <person name="Perlinska-Lenart U."/>
            <person name="Aleksandrzak-Piekarczyk T."/>
            <person name="Szatraj K."/>
            <person name="Zielenkiewicz U."/>
            <person name="Pilsyk S."/>
            <person name="Malc E."/>
            <person name="Mieczkowski P."/>
            <person name="Kruszewska J.S."/>
            <person name="Biernat P."/>
            <person name="Pawlowska J."/>
        </authorList>
    </citation>
    <scope>NUCLEOTIDE SEQUENCE</scope>
    <source>
        <strain evidence="1">WA0000017839</strain>
    </source>
</reference>
<dbReference type="PANTHER" id="PTHR13503:SF3">
    <property type="entry name" value="NEGATIVE ELONGATION FACTOR B"/>
    <property type="match status" value="1"/>
</dbReference>
<comment type="caution">
    <text evidence="1">The sequence shown here is derived from an EMBL/GenBank/DDBJ whole genome shotgun (WGS) entry which is preliminary data.</text>
</comment>
<name>A0A8H7QMI1_9FUNG</name>
<evidence type="ECO:0000313" key="1">
    <source>
        <dbReference type="EMBL" id="KAG2195363.1"/>
    </source>
</evidence>
<dbReference type="GO" id="GO:0034244">
    <property type="term" value="P:negative regulation of transcription elongation by RNA polymerase II"/>
    <property type="evidence" value="ECO:0007669"/>
    <property type="project" value="TreeGrafter"/>
</dbReference>
<accession>A0A8H7QMI1</accession>
<dbReference type="Pfam" id="PF06209">
    <property type="entry name" value="COBRA1"/>
    <property type="match status" value="1"/>
</dbReference>
<evidence type="ECO:0000313" key="2">
    <source>
        <dbReference type="Proteomes" id="UP000603453"/>
    </source>
</evidence>
<dbReference type="InterPro" id="IPR010405">
    <property type="entry name" value="COBRA1"/>
</dbReference>
<dbReference type="EMBL" id="JAEPRD010000172">
    <property type="protein sequence ID" value="KAG2195363.1"/>
    <property type="molecule type" value="Genomic_DNA"/>
</dbReference>
<organism evidence="1 2">
    <name type="scientific">Mucor saturninus</name>
    <dbReference type="NCBI Taxonomy" id="64648"/>
    <lineage>
        <taxon>Eukaryota</taxon>
        <taxon>Fungi</taxon>
        <taxon>Fungi incertae sedis</taxon>
        <taxon>Mucoromycota</taxon>
        <taxon>Mucoromycotina</taxon>
        <taxon>Mucoromycetes</taxon>
        <taxon>Mucorales</taxon>
        <taxon>Mucorineae</taxon>
        <taxon>Mucoraceae</taxon>
        <taxon>Mucor</taxon>
    </lineage>
</organism>
<sequence>MTEHKKLLIGPADEEIRTLLSRSGDPLEAIRSIQRDYGLDLPGIDDMYPLLDLCGYSRLEIHTACLDALNKATVSLIQKRTFQLEQFEDLFTRTFPYIHIPLMQPIPMALLKKFERFVGENIIEKLKSNRAVFDNCPMNIKQRVWKQDEQFFHQTMITLLNDYHHDVSLQALALNLRPESYQEMIEERRTHPIVLKVMDTIGEDPQIYMMFTQMIRIVFESTPHPSLCSLRVDVLMNFHDLGCEPILQLDKCHQLIWSLDTCVRNQNMDDTIIEKIKECFDDVKNGTPLYGDFAMVLMDPMISNFLASCIIRWLRSSVENNMVDNLEELTNYNGKLLNLAEHAPNAIAHNAKIPKLDKDLKSKYWNAICSVMIDEEKDISYPMKENDVEVISVMLRRSDIARKVFVHYLVDRTQEGDVATLGRCLPLILNTWPGPDFEDNGIIYKQTYLSFIKTMIDIVSKRNLYECIADVRWRQIVVEGFFLNVVAWDSKIHEQMIRFLAEYFVDPKVLIKLGQQVAILVEWADITVINGHKDSKYIDSLRDLYRFLLSRSATVLNGAFSITPSAVIRFIQ</sequence>
<keyword evidence="2" id="KW-1185">Reference proteome</keyword>
<gene>
    <name evidence="1" type="ORF">INT47_004471</name>
</gene>
<protein>
    <recommendedName>
        <fullName evidence="3">Negative elongation factor B</fullName>
    </recommendedName>
</protein>
<dbReference type="PANTHER" id="PTHR13503">
    <property type="entry name" value="NEGATIVE ELONGATION FACTOR COMPLEX MEMBER B"/>
    <property type="match status" value="1"/>
</dbReference>
<dbReference type="GO" id="GO:0032021">
    <property type="term" value="C:NELF complex"/>
    <property type="evidence" value="ECO:0007669"/>
    <property type="project" value="TreeGrafter"/>
</dbReference>
<dbReference type="OrthoDB" id="5548359at2759"/>
<dbReference type="Proteomes" id="UP000603453">
    <property type="component" value="Unassembled WGS sequence"/>
</dbReference>
<evidence type="ECO:0008006" key="3">
    <source>
        <dbReference type="Google" id="ProtNLM"/>
    </source>
</evidence>
<proteinExistence type="predicted"/>
<dbReference type="AlphaFoldDB" id="A0A8H7QMI1"/>